<dbReference type="InterPro" id="IPR023577">
    <property type="entry name" value="CYTH_domain"/>
</dbReference>
<sequence length="220" mass="24546">MTVNPAEMETHNPGKEAREQVMATEFEATFMIASKDDARQRLSGAGATLKYPEYLQTRAVFDLPEGNEIPHGWLRVRREQDRITLSLKVVENNTGISGQREIELTVNDFDAASALLQTIGCKLKALQDNLREAWDLDGVVITIDEWPFLEPFIEIEGESEEAVILAAEALGYDYSGAYFGAVDGMYAAKYGIPEDIINNHTPEIRFGMQNPFTPEEGAEE</sequence>
<dbReference type="Pfam" id="PF01928">
    <property type="entry name" value="CYTH"/>
    <property type="match status" value="1"/>
</dbReference>
<comment type="caution">
    <text evidence="2">The sequence shown here is derived from an EMBL/GenBank/DDBJ whole genome shotgun (WGS) entry which is preliminary data.</text>
</comment>
<name>A0A136LZ42_9BACT</name>
<evidence type="ECO:0000259" key="1">
    <source>
        <dbReference type="PROSITE" id="PS51707"/>
    </source>
</evidence>
<dbReference type="Gene3D" id="2.40.320.10">
    <property type="entry name" value="Hypothetical Protein Pfu-838710-001"/>
    <property type="match status" value="1"/>
</dbReference>
<protein>
    <submittedName>
        <fullName evidence="2">CYTH domain protein</fullName>
    </submittedName>
</protein>
<dbReference type="InterPro" id="IPR008173">
    <property type="entry name" value="Adenylyl_cyclase_CyaB"/>
</dbReference>
<dbReference type="AlphaFoldDB" id="A0A136LZ42"/>
<dbReference type="Proteomes" id="UP000070457">
    <property type="component" value="Unassembled WGS sequence"/>
</dbReference>
<organism evidence="2 3">
    <name type="scientific">candidate division WS6 bacterium OLB20</name>
    <dbReference type="NCBI Taxonomy" id="1617426"/>
    <lineage>
        <taxon>Bacteria</taxon>
        <taxon>Candidatus Dojkabacteria</taxon>
    </lineage>
</organism>
<proteinExistence type="predicted"/>
<dbReference type="STRING" id="1617426.TR69_WS6001000942"/>
<dbReference type="SUPFAM" id="SSF55154">
    <property type="entry name" value="CYTH-like phosphatases"/>
    <property type="match status" value="1"/>
</dbReference>
<reference evidence="2 3" key="1">
    <citation type="submission" date="2015-02" db="EMBL/GenBank/DDBJ databases">
        <title>Improved understanding of the partial-nitritation anammox process through 23 genomes representing the majority of the microbial community.</title>
        <authorList>
            <person name="Speth D.R."/>
            <person name="In T Zandt M."/>
            <person name="Guerrero Cruz S."/>
            <person name="Jetten M.S."/>
            <person name="Dutilh B.E."/>
        </authorList>
    </citation>
    <scope>NUCLEOTIDE SEQUENCE [LARGE SCALE GENOMIC DNA]</scope>
    <source>
        <strain evidence="2">OLB20</strain>
    </source>
</reference>
<dbReference type="CDD" id="cd07890">
    <property type="entry name" value="CYTH-like_AC_IV-like"/>
    <property type="match status" value="1"/>
</dbReference>
<evidence type="ECO:0000313" key="3">
    <source>
        <dbReference type="Proteomes" id="UP000070457"/>
    </source>
</evidence>
<dbReference type="InterPro" id="IPR033469">
    <property type="entry name" value="CYTH-like_dom_sf"/>
</dbReference>
<dbReference type="PROSITE" id="PS51707">
    <property type="entry name" value="CYTH"/>
    <property type="match status" value="1"/>
</dbReference>
<feature type="domain" description="CYTH" evidence="1">
    <location>
        <begin position="23"/>
        <end position="192"/>
    </location>
</feature>
<gene>
    <name evidence="2" type="ORF">TR69_WS6001000942</name>
</gene>
<accession>A0A136LZ42</accession>
<dbReference type="EMBL" id="JYNZ01000003">
    <property type="protein sequence ID" value="KXK26919.1"/>
    <property type="molecule type" value="Genomic_DNA"/>
</dbReference>
<evidence type="ECO:0000313" key="2">
    <source>
        <dbReference type="EMBL" id="KXK26919.1"/>
    </source>
</evidence>